<evidence type="ECO:0000256" key="1">
    <source>
        <dbReference type="SAM" id="MobiDB-lite"/>
    </source>
</evidence>
<evidence type="ECO:0000313" key="3">
    <source>
        <dbReference type="Proteomes" id="UP000318995"/>
    </source>
</evidence>
<organism evidence="2 3">
    <name type="scientific">Botrimarina hoheduenensis</name>
    <dbReference type="NCBI Taxonomy" id="2528000"/>
    <lineage>
        <taxon>Bacteria</taxon>
        <taxon>Pseudomonadati</taxon>
        <taxon>Planctomycetota</taxon>
        <taxon>Planctomycetia</taxon>
        <taxon>Pirellulales</taxon>
        <taxon>Lacipirellulaceae</taxon>
        <taxon>Botrimarina</taxon>
    </lineage>
</organism>
<feature type="region of interest" description="Disordered" evidence="1">
    <location>
        <begin position="15"/>
        <end position="49"/>
    </location>
</feature>
<dbReference type="AlphaFoldDB" id="A0A5C5WBZ2"/>
<gene>
    <name evidence="2" type="ORF">Pla111_12410</name>
</gene>
<proteinExistence type="predicted"/>
<keyword evidence="3" id="KW-1185">Reference proteome</keyword>
<comment type="caution">
    <text evidence="2">The sequence shown here is derived from an EMBL/GenBank/DDBJ whole genome shotgun (WGS) entry which is preliminary data.</text>
</comment>
<protein>
    <submittedName>
        <fullName evidence="2">Uncharacterized protein</fullName>
    </submittedName>
</protein>
<dbReference type="Proteomes" id="UP000318995">
    <property type="component" value="Unassembled WGS sequence"/>
</dbReference>
<name>A0A5C5WBZ2_9BACT</name>
<dbReference type="EMBL" id="SJPH01000002">
    <property type="protein sequence ID" value="TWT47625.1"/>
    <property type="molecule type" value="Genomic_DNA"/>
</dbReference>
<accession>A0A5C5WBZ2</accession>
<reference evidence="2 3" key="1">
    <citation type="submission" date="2019-02" db="EMBL/GenBank/DDBJ databases">
        <title>Deep-cultivation of Planctomycetes and their phenomic and genomic characterization uncovers novel biology.</title>
        <authorList>
            <person name="Wiegand S."/>
            <person name="Jogler M."/>
            <person name="Boedeker C."/>
            <person name="Pinto D."/>
            <person name="Vollmers J."/>
            <person name="Rivas-Marin E."/>
            <person name="Kohn T."/>
            <person name="Peeters S.H."/>
            <person name="Heuer A."/>
            <person name="Rast P."/>
            <person name="Oberbeckmann S."/>
            <person name="Bunk B."/>
            <person name="Jeske O."/>
            <person name="Meyerdierks A."/>
            <person name="Storesund J.E."/>
            <person name="Kallscheuer N."/>
            <person name="Luecker S."/>
            <person name="Lage O.M."/>
            <person name="Pohl T."/>
            <person name="Merkel B.J."/>
            <person name="Hornburger P."/>
            <person name="Mueller R.-W."/>
            <person name="Bruemmer F."/>
            <person name="Labrenz M."/>
            <person name="Spormann A.M."/>
            <person name="Op Den Camp H."/>
            <person name="Overmann J."/>
            <person name="Amann R."/>
            <person name="Jetten M.S.M."/>
            <person name="Mascher T."/>
            <person name="Medema M.H."/>
            <person name="Devos D.P."/>
            <person name="Kaster A.-K."/>
            <person name="Ovreas L."/>
            <person name="Rohde M."/>
            <person name="Galperin M.Y."/>
            <person name="Jogler C."/>
        </authorList>
    </citation>
    <scope>NUCLEOTIDE SEQUENCE [LARGE SCALE GENOMIC DNA]</scope>
    <source>
        <strain evidence="2 3">Pla111</strain>
    </source>
</reference>
<sequence>MRGDSSPFSAELVNRFTSESPGRRGDFVNSVTNPSGVLLRSAEKPVQER</sequence>
<evidence type="ECO:0000313" key="2">
    <source>
        <dbReference type="EMBL" id="TWT47625.1"/>
    </source>
</evidence>